<dbReference type="InterPro" id="IPR036388">
    <property type="entry name" value="WH-like_DNA-bd_sf"/>
</dbReference>
<keyword evidence="3 8" id="KW-0489">Methyltransferase</keyword>
<dbReference type="Pfam" id="PF02870">
    <property type="entry name" value="Methyltransf_1N"/>
    <property type="match status" value="1"/>
</dbReference>
<feature type="domain" description="Methylated-DNA-[protein]-cysteine S-methyltransferase DNA binding" evidence="9">
    <location>
        <begin position="87"/>
        <end position="167"/>
    </location>
</feature>
<keyword evidence="4 8" id="KW-0808">Transferase</keyword>
<evidence type="ECO:0000313" key="12">
    <source>
        <dbReference type="Proteomes" id="UP001597511"/>
    </source>
</evidence>
<dbReference type="HAMAP" id="MF_00772">
    <property type="entry name" value="OGT"/>
    <property type="match status" value="1"/>
</dbReference>
<dbReference type="InterPro" id="IPR036631">
    <property type="entry name" value="MGMT_N_sf"/>
</dbReference>
<evidence type="ECO:0000256" key="5">
    <source>
        <dbReference type="ARBA" id="ARBA00022763"/>
    </source>
</evidence>
<dbReference type="EMBL" id="JBHUOZ010000003">
    <property type="protein sequence ID" value="MFD2921288.1"/>
    <property type="molecule type" value="Genomic_DNA"/>
</dbReference>
<dbReference type="GO" id="GO:0003908">
    <property type="term" value="F:methylated-DNA-[protein]-cysteine S-methyltransferase activity"/>
    <property type="evidence" value="ECO:0007669"/>
    <property type="project" value="UniProtKB-EC"/>
</dbReference>
<keyword evidence="12" id="KW-1185">Reference proteome</keyword>
<dbReference type="CDD" id="cd06445">
    <property type="entry name" value="ATase"/>
    <property type="match status" value="1"/>
</dbReference>
<evidence type="ECO:0000256" key="2">
    <source>
        <dbReference type="ARBA" id="ARBA00022490"/>
    </source>
</evidence>
<dbReference type="Proteomes" id="UP001597511">
    <property type="component" value="Unassembled WGS sequence"/>
</dbReference>
<dbReference type="Gene3D" id="3.30.160.70">
    <property type="entry name" value="Methylated DNA-protein cysteine methyltransferase domain"/>
    <property type="match status" value="1"/>
</dbReference>
<evidence type="ECO:0000256" key="4">
    <source>
        <dbReference type="ARBA" id="ARBA00022679"/>
    </source>
</evidence>
<dbReference type="InterPro" id="IPR001497">
    <property type="entry name" value="MethylDNA_cys_MeTrfase_AS"/>
</dbReference>
<dbReference type="PANTHER" id="PTHR10815">
    <property type="entry name" value="METHYLATED-DNA--PROTEIN-CYSTEINE METHYLTRANSFERASE"/>
    <property type="match status" value="1"/>
</dbReference>
<sequence>MNTVYTTTYESPFGTLLIGDYEEQLCLLDWKYRARRLQVDERVCHFLSAKYVHQSTPLHQHTIQQLEEYFNKKRNNFDIPLLLAGSEFQQKVWQQLLQVPYGKTISYLELSRQLGDEKAIRAVASANGANAISIVVPCHRIIGSKGELTGYAGGLPAKKKLLQLEGVQQQQELFA</sequence>
<dbReference type="GO" id="GO:0032259">
    <property type="term" value="P:methylation"/>
    <property type="evidence" value="ECO:0007669"/>
    <property type="project" value="UniProtKB-KW"/>
</dbReference>
<comment type="subcellular location">
    <subcellularLocation>
        <location evidence="8">Cytoplasm</location>
    </subcellularLocation>
</comment>
<dbReference type="InterPro" id="IPR014048">
    <property type="entry name" value="MethylDNA_cys_MeTrfase_DNA-bd"/>
</dbReference>
<reference evidence="12" key="1">
    <citation type="journal article" date="2019" name="Int. J. Syst. Evol. Microbiol.">
        <title>The Global Catalogue of Microorganisms (GCM) 10K type strain sequencing project: providing services to taxonomists for standard genome sequencing and annotation.</title>
        <authorList>
            <consortium name="The Broad Institute Genomics Platform"/>
            <consortium name="The Broad Institute Genome Sequencing Center for Infectious Disease"/>
            <person name="Wu L."/>
            <person name="Ma J."/>
        </authorList>
    </citation>
    <scope>NUCLEOTIDE SEQUENCE [LARGE SCALE GENOMIC DNA]</scope>
    <source>
        <strain evidence="12">KCTC 23299</strain>
    </source>
</reference>
<evidence type="ECO:0000259" key="9">
    <source>
        <dbReference type="Pfam" id="PF01035"/>
    </source>
</evidence>
<name>A0ABW6AAP6_9BACT</name>
<evidence type="ECO:0000313" key="11">
    <source>
        <dbReference type="EMBL" id="MFD2921288.1"/>
    </source>
</evidence>
<evidence type="ECO:0000256" key="7">
    <source>
        <dbReference type="ARBA" id="ARBA00049348"/>
    </source>
</evidence>
<feature type="active site" description="Nucleophile; methyl group acceptor" evidence="8">
    <location>
        <position position="138"/>
    </location>
</feature>
<comment type="function">
    <text evidence="8">Involved in the cellular defense against the biological effects of O6-methylguanine (O6-MeG) and O4-methylthymine (O4-MeT) in DNA. Repairs the methylated nucleobase in DNA by stoichiometrically transferring the methyl group to a cysteine residue in the enzyme. This is a suicide reaction: the enzyme is irreversibly inactivated.</text>
</comment>
<dbReference type="InterPro" id="IPR023546">
    <property type="entry name" value="MGMT"/>
</dbReference>
<proteinExistence type="inferred from homology"/>
<keyword evidence="5 8" id="KW-0227">DNA damage</keyword>
<accession>A0ABW6AAP6</accession>
<dbReference type="InterPro" id="IPR008332">
    <property type="entry name" value="MethylG_MeTrfase_N"/>
</dbReference>
<dbReference type="EC" id="2.1.1.63" evidence="8"/>
<dbReference type="PANTHER" id="PTHR10815:SF5">
    <property type="entry name" value="METHYLATED-DNA--PROTEIN-CYSTEINE METHYLTRANSFERASE"/>
    <property type="match status" value="1"/>
</dbReference>
<evidence type="ECO:0000256" key="3">
    <source>
        <dbReference type="ARBA" id="ARBA00022603"/>
    </source>
</evidence>
<organism evidence="11 12">
    <name type="scientific">Terrimonas rubra</name>
    <dbReference type="NCBI Taxonomy" id="1035890"/>
    <lineage>
        <taxon>Bacteria</taxon>
        <taxon>Pseudomonadati</taxon>
        <taxon>Bacteroidota</taxon>
        <taxon>Chitinophagia</taxon>
        <taxon>Chitinophagales</taxon>
        <taxon>Chitinophagaceae</taxon>
        <taxon>Terrimonas</taxon>
    </lineage>
</organism>
<dbReference type="RefSeq" id="WP_386101296.1">
    <property type="nucleotide sequence ID" value="NZ_JBHUOZ010000003.1"/>
</dbReference>
<evidence type="ECO:0000259" key="10">
    <source>
        <dbReference type="Pfam" id="PF02870"/>
    </source>
</evidence>
<dbReference type="SUPFAM" id="SSF46767">
    <property type="entry name" value="Methylated DNA-protein cysteine methyltransferase, C-terminal domain"/>
    <property type="match status" value="1"/>
</dbReference>
<comment type="catalytic activity">
    <reaction evidence="1 8">
        <text>a 4-O-methyl-thymidine in DNA + L-cysteinyl-[protein] = a thymidine in DNA + S-methyl-L-cysteinyl-[protein]</text>
        <dbReference type="Rhea" id="RHEA:53428"/>
        <dbReference type="Rhea" id="RHEA-COMP:10131"/>
        <dbReference type="Rhea" id="RHEA-COMP:10132"/>
        <dbReference type="Rhea" id="RHEA-COMP:13555"/>
        <dbReference type="Rhea" id="RHEA-COMP:13556"/>
        <dbReference type="ChEBI" id="CHEBI:29950"/>
        <dbReference type="ChEBI" id="CHEBI:82612"/>
        <dbReference type="ChEBI" id="CHEBI:137386"/>
        <dbReference type="ChEBI" id="CHEBI:137387"/>
        <dbReference type="EC" id="2.1.1.63"/>
    </reaction>
</comment>
<dbReference type="NCBIfam" id="TIGR00589">
    <property type="entry name" value="ogt"/>
    <property type="match status" value="1"/>
</dbReference>
<dbReference type="PROSITE" id="PS00374">
    <property type="entry name" value="MGMT"/>
    <property type="match status" value="1"/>
</dbReference>
<keyword evidence="6 8" id="KW-0234">DNA repair</keyword>
<dbReference type="Pfam" id="PF01035">
    <property type="entry name" value="DNA_binding_1"/>
    <property type="match status" value="1"/>
</dbReference>
<comment type="similarity">
    <text evidence="8">Belongs to the MGMT family.</text>
</comment>
<feature type="domain" description="Methylguanine DNA methyltransferase ribonuclease-like" evidence="10">
    <location>
        <begin position="4"/>
        <end position="82"/>
    </location>
</feature>
<evidence type="ECO:0000256" key="8">
    <source>
        <dbReference type="HAMAP-Rule" id="MF_00772"/>
    </source>
</evidence>
<keyword evidence="2 8" id="KW-0963">Cytoplasm</keyword>
<dbReference type="Gene3D" id="1.10.10.10">
    <property type="entry name" value="Winged helix-like DNA-binding domain superfamily/Winged helix DNA-binding domain"/>
    <property type="match status" value="1"/>
</dbReference>
<comment type="caution">
    <text evidence="11">The sequence shown here is derived from an EMBL/GenBank/DDBJ whole genome shotgun (WGS) entry which is preliminary data.</text>
</comment>
<comment type="miscellaneous">
    <text evidence="8">This enzyme catalyzes only one turnover and therefore is not strictly catalytic. According to one definition, an enzyme is a biocatalyst that acts repeatedly and over many reaction cycles.</text>
</comment>
<comment type="catalytic activity">
    <reaction evidence="7 8">
        <text>a 6-O-methyl-2'-deoxyguanosine in DNA + L-cysteinyl-[protein] = S-methyl-L-cysteinyl-[protein] + a 2'-deoxyguanosine in DNA</text>
        <dbReference type="Rhea" id="RHEA:24000"/>
        <dbReference type="Rhea" id="RHEA-COMP:10131"/>
        <dbReference type="Rhea" id="RHEA-COMP:10132"/>
        <dbReference type="Rhea" id="RHEA-COMP:11367"/>
        <dbReference type="Rhea" id="RHEA-COMP:11368"/>
        <dbReference type="ChEBI" id="CHEBI:29950"/>
        <dbReference type="ChEBI" id="CHEBI:82612"/>
        <dbReference type="ChEBI" id="CHEBI:85445"/>
        <dbReference type="ChEBI" id="CHEBI:85448"/>
        <dbReference type="EC" id="2.1.1.63"/>
    </reaction>
</comment>
<evidence type="ECO:0000256" key="1">
    <source>
        <dbReference type="ARBA" id="ARBA00001286"/>
    </source>
</evidence>
<protein>
    <recommendedName>
        <fullName evidence="8">Methylated-DNA--protein-cysteine methyltransferase</fullName>
        <ecNumber evidence="8">2.1.1.63</ecNumber>
    </recommendedName>
    <alternativeName>
        <fullName evidence="8">6-O-methylguanine-DNA methyltransferase</fullName>
        <shortName evidence="8">MGMT</shortName>
    </alternativeName>
    <alternativeName>
        <fullName evidence="8">O-6-methylguanine-DNA-alkyltransferase</fullName>
    </alternativeName>
</protein>
<dbReference type="InterPro" id="IPR036217">
    <property type="entry name" value="MethylDNA_cys_MeTrfase_DNAb"/>
</dbReference>
<evidence type="ECO:0000256" key="6">
    <source>
        <dbReference type="ARBA" id="ARBA00023204"/>
    </source>
</evidence>
<gene>
    <name evidence="11" type="ORF">ACFS6H_16295</name>
</gene>
<dbReference type="SUPFAM" id="SSF53155">
    <property type="entry name" value="Methylated DNA-protein cysteine methyltransferase domain"/>
    <property type="match status" value="1"/>
</dbReference>